<keyword evidence="3" id="KW-0474">Menaquinone biosynthesis</keyword>
<feature type="transmembrane region" description="Helical" evidence="8">
    <location>
        <begin position="194"/>
        <end position="213"/>
    </location>
</feature>
<keyword evidence="5 8" id="KW-0812">Transmembrane</keyword>
<proteinExistence type="predicted"/>
<dbReference type="STRING" id="1121298.SAMN05444401_1771"/>
<evidence type="ECO:0000256" key="5">
    <source>
        <dbReference type="ARBA" id="ARBA00022692"/>
    </source>
</evidence>
<dbReference type="EMBL" id="FQZO01000002">
    <property type="protein sequence ID" value="SHI91421.1"/>
    <property type="molecule type" value="Genomic_DNA"/>
</dbReference>
<evidence type="ECO:0000313" key="10">
    <source>
        <dbReference type="Proteomes" id="UP000184080"/>
    </source>
</evidence>
<feature type="transmembrane region" description="Helical" evidence="8">
    <location>
        <begin position="151"/>
        <end position="170"/>
    </location>
</feature>
<dbReference type="NCBIfam" id="NF009926">
    <property type="entry name" value="PRK13387.1"/>
    <property type="match status" value="1"/>
</dbReference>
<dbReference type="InterPro" id="IPR026046">
    <property type="entry name" value="UBIAD1"/>
</dbReference>
<name>A0A1M6F197_9CLOT</name>
<evidence type="ECO:0000256" key="1">
    <source>
        <dbReference type="ARBA" id="ARBA00004141"/>
    </source>
</evidence>
<reference evidence="9 10" key="1">
    <citation type="submission" date="2016-11" db="EMBL/GenBank/DDBJ databases">
        <authorList>
            <person name="Jaros S."/>
            <person name="Januszkiewicz K."/>
            <person name="Wedrychowicz H."/>
        </authorList>
    </citation>
    <scope>NUCLEOTIDE SEQUENCE [LARGE SCALE GENOMIC DNA]</scope>
    <source>
        <strain evidence="9 10">DSM 21864</strain>
    </source>
</reference>
<feature type="transmembrane region" description="Helical" evidence="8">
    <location>
        <begin position="295"/>
        <end position="319"/>
    </location>
</feature>
<feature type="transmembrane region" description="Helical" evidence="8">
    <location>
        <begin position="96"/>
        <end position="114"/>
    </location>
</feature>
<feature type="transmembrane region" description="Helical" evidence="8">
    <location>
        <begin position="120"/>
        <end position="139"/>
    </location>
</feature>
<dbReference type="CDD" id="cd13962">
    <property type="entry name" value="PT_UbiA_UBIAD1"/>
    <property type="match status" value="1"/>
</dbReference>
<dbReference type="Gene3D" id="1.10.357.140">
    <property type="entry name" value="UbiA prenyltransferase"/>
    <property type="match status" value="1"/>
</dbReference>
<dbReference type="GO" id="GO:0042371">
    <property type="term" value="P:vitamin K biosynthetic process"/>
    <property type="evidence" value="ECO:0007669"/>
    <property type="project" value="TreeGrafter"/>
</dbReference>
<dbReference type="GO" id="GO:0009234">
    <property type="term" value="P:menaquinone biosynthetic process"/>
    <property type="evidence" value="ECO:0007669"/>
    <property type="project" value="UniProtKB-UniPathway"/>
</dbReference>
<keyword evidence="10" id="KW-1185">Reference proteome</keyword>
<keyword evidence="7 8" id="KW-0472">Membrane</keyword>
<dbReference type="Proteomes" id="UP000184080">
    <property type="component" value="Unassembled WGS sequence"/>
</dbReference>
<dbReference type="PANTHER" id="PTHR13929">
    <property type="entry name" value="1,4-DIHYDROXY-2-NAPHTHOATE OCTAPRENYLTRANSFERASE"/>
    <property type="match status" value="1"/>
</dbReference>
<dbReference type="UniPathway" id="UPA00079"/>
<evidence type="ECO:0000256" key="7">
    <source>
        <dbReference type="ARBA" id="ARBA00023136"/>
    </source>
</evidence>
<evidence type="ECO:0000256" key="2">
    <source>
        <dbReference type="ARBA" id="ARBA00004863"/>
    </source>
</evidence>
<protein>
    <submittedName>
        <fullName evidence="9">1,4-dihydroxy-2-naphthoate octaprenyltransferase</fullName>
    </submittedName>
</protein>
<evidence type="ECO:0000256" key="6">
    <source>
        <dbReference type="ARBA" id="ARBA00022989"/>
    </source>
</evidence>
<comment type="subcellular location">
    <subcellularLocation>
        <location evidence="1">Membrane</location>
        <topology evidence="1">Multi-pass membrane protein</topology>
    </subcellularLocation>
</comment>
<dbReference type="AlphaFoldDB" id="A0A1M6F197"/>
<dbReference type="PANTHER" id="PTHR13929:SF0">
    <property type="entry name" value="UBIA PRENYLTRANSFERASE DOMAIN-CONTAINING PROTEIN 1"/>
    <property type="match status" value="1"/>
</dbReference>
<comment type="pathway">
    <text evidence="2">Quinol/quinone metabolism; menaquinone biosynthesis.</text>
</comment>
<keyword evidence="4 9" id="KW-0808">Transferase</keyword>
<dbReference type="InterPro" id="IPR044878">
    <property type="entry name" value="UbiA_sf"/>
</dbReference>
<evidence type="ECO:0000256" key="8">
    <source>
        <dbReference type="SAM" id="Phobius"/>
    </source>
</evidence>
<feature type="transmembrane region" description="Helical" evidence="8">
    <location>
        <begin position="44"/>
        <end position="66"/>
    </location>
</feature>
<feature type="transmembrane region" description="Helical" evidence="8">
    <location>
        <begin position="246"/>
        <end position="275"/>
    </location>
</feature>
<dbReference type="PIRSF" id="PIRSF005355">
    <property type="entry name" value="UBIAD1"/>
    <property type="match status" value="1"/>
</dbReference>
<organism evidence="9 10">
    <name type="scientific">Clostridium amylolyticum</name>
    <dbReference type="NCBI Taxonomy" id="1121298"/>
    <lineage>
        <taxon>Bacteria</taxon>
        <taxon>Bacillati</taxon>
        <taxon>Bacillota</taxon>
        <taxon>Clostridia</taxon>
        <taxon>Eubacteriales</taxon>
        <taxon>Clostridiaceae</taxon>
        <taxon>Clostridium</taxon>
    </lineage>
</organism>
<accession>A0A1M6F197</accession>
<dbReference type="Pfam" id="PF01040">
    <property type="entry name" value="UbiA"/>
    <property type="match status" value="1"/>
</dbReference>
<evidence type="ECO:0000256" key="3">
    <source>
        <dbReference type="ARBA" id="ARBA00022428"/>
    </source>
</evidence>
<gene>
    <name evidence="9" type="ORF">SAMN05444401_1771</name>
</gene>
<dbReference type="NCBIfam" id="NF004752">
    <property type="entry name" value="PRK06080.1-4"/>
    <property type="match status" value="1"/>
</dbReference>
<dbReference type="RefSeq" id="WP_242948928.1">
    <property type="nucleotide sequence ID" value="NZ_FQZO01000002.1"/>
</dbReference>
<keyword evidence="6 8" id="KW-1133">Transmembrane helix</keyword>
<feature type="transmembrane region" description="Helical" evidence="8">
    <location>
        <begin position="21"/>
        <end position="38"/>
    </location>
</feature>
<dbReference type="GO" id="GO:0004659">
    <property type="term" value="F:prenyltransferase activity"/>
    <property type="evidence" value="ECO:0007669"/>
    <property type="project" value="InterPro"/>
</dbReference>
<evidence type="ECO:0000256" key="4">
    <source>
        <dbReference type="ARBA" id="ARBA00022679"/>
    </source>
</evidence>
<dbReference type="GO" id="GO:0016020">
    <property type="term" value="C:membrane"/>
    <property type="evidence" value="ECO:0007669"/>
    <property type="project" value="UniProtKB-SubCell"/>
</dbReference>
<dbReference type="InterPro" id="IPR000537">
    <property type="entry name" value="UbiA_prenyltransferase"/>
</dbReference>
<evidence type="ECO:0000313" key="9">
    <source>
        <dbReference type="EMBL" id="SHI91421.1"/>
    </source>
</evidence>
<sequence>MEGFKISLRSFLKLVEIRTKVASIIPFILGTLYAVYRFQTFNLVNFALMLISLLCIDMATTAINNYMDYKKAIKTQGFNYESHNAIVEDNLAERKVLTMIFMLLSMAVVFGFILFLNTNFIILILGGLSFITGVLYSFGPVPISRTPLGEIFSGFFMGFVILFIAIYIHVFQGNIITLKYVEGILSLKLNLKEIIYIGLISITTVNGIANIMLANNTCDIEDDIENKRYTLPVYIGRDRALKLFKIIYYIIYLDIIVLLLLKVEPWICAFTLLTFIPVNKNIKVFYEKQTKKDTFVLAVKNFVLINAVHIMTLGIGVLFST</sequence>